<keyword evidence="7" id="KW-1185">Reference proteome</keyword>
<dbReference type="GO" id="GO:0005737">
    <property type="term" value="C:cytoplasm"/>
    <property type="evidence" value="ECO:0007669"/>
    <property type="project" value="TreeGrafter"/>
</dbReference>
<name>A0A6L8WAL7_9PROT</name>
<evidence type="ECO:0000313" key="7">
    <source>
        <dbReference type="Proteomes" id="UP000476030"/>
    </source>
</evidence>
<evidence type="ECO:0000256" key="3">
    <source>
        <dbReference type="ARBA" id="ARBA00023211"/>
    </source>
</evidence>
<evidence type="ECO:0000256" key="1">
    <source>
        <dbReference type="ARBA" id="ARBA00022723"/>
    </source>
</evidence>
<organism evidence="6 7">
    <name type="scientific">Sneathiella litorea</name>
    <dbReference type="NCBI Taxonomy" id="2606216"/>
    <lineage>
        <taxon>Bacteria</taxon>
        <taxon>Pseudomonadati</taxon>
        <taxon>Pseudomonadota</taxon>
        <taxon>Alphaproteobacteria</taxon>
        <taxon>Sneathiellales</taxon>
        <taxon>Sneathiellaceae</taxon>
        <taxon>Sneathiella</taxon>
    </lineage>
</organism>
<proteinExistence type="predicted"/>
<dbReference type="Gene3D" id="3.40.1790.10">
    <property type="entry name" value="Indigoidine synthase domain"/>
    <property type="match status" value="1"/>
</dbReference>
<evidence type="ECO:0000256" key="2">
    <source>
        <dbReference type="ARBA" id="ARBA00022801"/>
    </source>
</evidence>
<dbReference type="EMBL" id="WTUW01000002">
    <property type="protein sequence ID" value="MZR31523.1"/>
    <property type="molecule type" value="Genomic_DNA"/>
</dbReference>
<evidence type="ECO:0000256" key="5">
    <source>
        <dbReference type="ARBA" id="ARBA00023295"/>
    </source>
</evidence>
<dbReference type="Proteomes" id="UP000476030">
    <property type="component" value="Unassembled WGS sequence"/>
</dbReference>
<dbReference type="RefSeq" id="WP_161316023.1">
    <property type="nucleotide sequence ID" value="NZ_WTUW01000002.1"/>
</dbReference>
<keyword evidence="2" id="KW-0378">Hydrolase</keyword>
<dbReference type="SUPFAM" id="SSF110581">
    <property type="entry name" value="Indigoidine synthase A-like"/>
    <property type="match status" value="1"/>
</dbReference>
<keyword evidence="4" id="KW-0456">Lyase</keyword>
<accession>A0A6L8WAL7</accession>
<keyword evidence="5 6" id="KW-0326">Glycosidase</keyword>
<dbReference type="Pfam" id="PF04227">
    <property type="entry name" value="Indigoidine_A"/>
    <property type="match status" value="1"/>
</dbReference>
<dbReference type="GO" id="GO:0046872">
    <property type="term" value="F:metal ion binding"/>
    <property type="evidence" value="ECO:0007669"/>
    <property type="project" value="UniProtKB-KW"/>
</dbReference>
<dbReference type="InterPro" id="IPR007342">
    <property type="entry name" value="PsuG"/>
</dbReference>
<evidence type="ECO:0000313" key="6">
    <source>
        <dbReference type="EMBL" id="MZR31523.1"/>
    </source>
</evidence>
<dbReference type="PANTHER" id="PTHR42909">
    <property type="entry name" value="ZGC:136858"/>
    <property type="match status" value="1"/>
</dbReference>
<dbReference type="GO" id="GO:0004730">
    <property type="term" value="F:pseudouridylate synthase activity"/>
    <property type="evidence" value="ECO:0007669"/>
    <property type="project" value="InterPro"/>
</dbReference>
<comment type="caution">
    <text evidence="6">The sequence shown here is derived from an EMBL/GenBank/DDBJ whole genome shotgun (WGS) entry which is preliminary data.</text>
</comment>
<dbReference type="AlphaFoldDB" id="A0A6L8WAL7"/>
<dbReference type="PANTHER" id="PTHR42909:SF1">
    <property type="entry name" value="CARBOHYDRATE KINASE PFKB DOMAIN-CONTAINING PROTEIN"/>
    <property type="match status" value="1"/>
</dbReference>
<dbReference type="InterPro" id="IPR022830">
    <property type="entry name" value="Indigdn_synthA-like"/>
</dbReference>
<keyword evidence="1" id="KW-0479">Metal-binding</keyword>
<reference evidence="6 7" key="1">
    <citation type="submission" date="2019-12" db="EMBL/GenBank/DDBJ databases">
        <title>Snethiella sp. nov. sp. isolated from sea sand.</title>
        <authorList>
            <person name="Kim J."/>
            <person name="Jeong S.E."/>
            <person name="Jung H.S."/>
            <person name="Jeon C.O."/>
        </authorList>
    </citation>
    <scope>NUCLEOTIDE SEQUENCE [LARGE SCALE GENOMIC DNA]</scope>
    <source>
        <strain evidence="6 7">DP05</strain>
    </source>
</reference>
<gene>
    <name evidence="6" type="ORF">GQE98_12855</name>
</gene>
<keyword evidence="3" id="KW-0464">Manganese</keyword>
<evidence type="ECO:0000256" key="4">
    <source>
        <dbReference type="ARBA" id="ARBA00023239"/>
    </source>
</evidence>
<dbReference type="GO" id="GO:0016798">
    <property type="term" value="F:hydrolase activity, acting on glycosyl bonds"/>
    <property type="evidence" value="ECO:0007669"/>
    <property type="project" value="UniProtKB-KW"/>
</dbReference>
<sequence length="304" mass="32533">MRVSDEVQNALERNTPVVAIESAIIRSTGDKDIRLAKYNTAMDILGKLGVTPAVCAIIKGELVIGAGIEECEQLAFELDPLKTGRRDIPYMCSEQKSGLTTVSATMFMARRAGIRTVVTGAIGGVHREVHSSLDISSDLEALTEDDVVVACSGAKAILDLPKTLEYLETKNVPVIGCGTNEFTGYYTRSNLPLECRMDEPMQIAKMLNKKWDLELSGGAVVVADLSAEAKAVDHGAINELVNSAIDAAEKQGVVGKAVTPFLQKYLAERSDGELERLAEFAFAESLKLSGRLAVALASSAVDDV</sequence>
<protein>
    <submittedName>
        <fullName evidence="6">Pseudouridine-5-phosphate glycosidase</fullName>
    </submittedName>
</protein>